<dbReference type="PANTHER" id="PTHR35603">
    <property type="match status" value="1"/>
</dbReference>
<gene>
    <name evidence="4" type="ORF">GCM10007907_01380</name>
</gene>
<accession>A0ABQ5YCM3</accession>
<dbReference type="Pfam" id="PF05433">
    <property type="entry name" value="Rick_17kDa_Anti"/>
    <property type="match status" value="1"/>
</dbReference>
<protein>
    <recommendedName>
        <fullName evidence="3">Glycine zipper 2TM domain-containing protein</fullName>
    </recommendedName>
</protein>
<dbReference type="PANTHER" id="PTHR35603:SF2">
    <property type="entry name" value="OUTER MEMBRANE LIPOPROTEIN"/>
    <property type="match status" value="1"/>
</dbReference>
<dbReference type="InterPro" id="IPR051407">
    <property type="entry name" value="Bact_OM_lipoprot/Surf_antigen"/>
</dbReference>
<name>A0ABQ5YCM3_9NEIS</name>
<evidence type="ECO:0000256" key="2">
    <source>
        <dbReference type="ARBA" id="ARBA00023136"/>
    </source>
</evidence>
<evidence type="ECO:0000256" key="1">
    <source>
        <dbReference type="ARBA" id="ARBA00004370"/>
    </source>
</evidence>
<keyword evidence="2" id="KW-0472">Membrane</keyword>
<keyword evidence="5" id="KW-1185">Reference proteome</keyword>
<organism evidence="4 5">
    <name type="scientific">Chitinimonas prasina</name>
    <dbReference type="NCBI Taxonomy" id="1434937"/>
    <lineage>
        <taxon>Bacteria</taxon>
        <taxon>Pseudomonadati</taxon>
        <taxon>Pseudomonadota</taxon>
        <taxon>Betaproteobacteria</taxon>
        <taxon>Neisseriales</taxon>
        <taxon>Chitinibacteraceae</taxon>
        <taxon>Chitinimonas</taxon>
    </lineage>
</organism>
<dbReference type="RefSeq" id="WP_284194511.1">
    <property type="nucleotide sequence ID" value="NZ_BSOG01000001.1"/>
</dbReference>
<dbReference type="Proteomes" id="UP001156706">
    <property type="component" value="Unassembled WGS sequence"/>
</dbReference>
<evidence type="ECO:0000313" key="5">
    <source>
        <dbReference type="Proteomes" id="UP001156706"/>
    </source>
</evidence>
<evidence type="ECO:0000313" key="4">
    <source>
        <dbReference type="EMBL" id="GLR11348.1"/>
    </source>
</evidence>
<evidence type="ECO:0000259" key="3">
    <source>
        <dbReference type="Pfam" id="PF05433"/>
    </source>
</evidence>
<comment type="subcellular location">
    <subcellularLocation>
        <location evidence="1">Membrane</location>
    </subcellularLocation>
</comment>
<dbReference type="NCBIfam" id="NF008437">
    <property type="entry name" value="PRK11280.1"/>
    <property type="match status" value="1"/>
</dbReference>
<dbReference type="InterPro" id="IPR008816">
    <property type="entry name" value="Gly_zipper_2TM_dom"/>
</dbReference>
<comment type="caution">
    <text evidence="4">The sequence shown here is derived from an EMBL/GenBank/DDBJ whole genome shotgun (WGS) entry which is preliminary data.</text>
</comment>
<sequence>MNKSMLTGIVIGGTTALSLGAAAGYQAIKGPDYADVVQVAAVHETVKVPVQVCQQVQVSRQAKVKDEHRIAGTVIGGVLGGALGSQVGGGNGKKAATVIGVLGGGYAGNRIQKNMQEKDRVSHSEQRCKTVLRTEDKLRGYDVQYRLDDKLAVIRMAQPPTSNRIPVEDGQLMLSAVTAPPDTAPVVSN</sequence>
<feature type="domain" description="Glycine zipper 2TM" evidence="3">
    <location>
        <begin position="71"/>
        <end position="112"/>
    </location>
</feature>
<proteinExistence type="predicted"/>
<reference evidence="5" key="1">
    <citation type="journal article" date="2019" name="Int. J. Syst. Evol. Microbiol.">
        <title>The Global Catalogue of Microorganisms (GCM) 10K type strain sequencing project: providing services to taxonomists for standard genome sequencing and annotation.</title>
        <authorList>
            <consortium name="The Broad Institute Genomics Platform"/>
            <consortium name="The Broad Institute Genome Sequencing Center for Infectious Disease"/>
            <person name="Wu L."/>
            <person name="Ma J."/>
        </authorList>
    </citation>
    <scope>NUCLEOTIDE SEQUENCE [LARGE SCALE GENOMIC DNA]</scope>
    <source>
        <strain evidence="5">NBRC 110044</strain>
    </source>
</reference>
<dbReference type="EMBL" id="BSOG01000001">
    <property type="protein sequence ID" value="GLR11348.1"/>
    <property type="molecule type" value="Genomic_DNA"/>
</dbReference>